<dbReference type="SUPFAM" id="SSF56784">
    <property type="entry name" value="HAD-like"/>
    <property type="match status" value="1"/>
</dbReference>
<dbReference type="InterPro" id="IPR023198">
    <property type="entry name" value="PGP-like_dom2"/>
</dbReference>
<dbReference type="AlphaFoldDB" id="A0A9P3HAJ0"/>
<dbReference type="Gene3D" id="3.40.50.1000">
    <property type="entry name" value="HAD superfamily/HAD-like"/>
    <property type="match status" value="1"/>
</dbReference>
<accession>A0A9P3HAJ0</accession>
<sequence length="208" mass="23656">MSIKNLIFDLGNVILRLDQAATANAFKALGATQFPHLSQHASSKTIVDYETGKISAEDFRLQVRSAIGLPESVTDAEFDKAWNAMLLDFPKGRLELMRILKKDFGYNVYLLSNTNAIHIEYIDRVCLKDFKEETLYPFFDQVYYSHDIGHRKPSKEAFEHILKDQGLKANETLFLDDMLENVEAAKKCGLQAAQVDAETDLGFLQLRF</sequence>
<dbReference type="InterPro" id="IPR006439">
    <property type="entry name" value="HAD-SF_hydro_IA"/>
</dbReference>
<dbReference type="CDD" id="cd02603">
    <property type="entry name" value="HAD_sEH-N_like"/>
    <property type="match status" value="1"/>
</dbReference>
<dbReference type="EMBL" id="BQFW01000007">
    <property type="protein sequence ID" value="GJJ73155.1"/>
    <property type="molecule type" value="Genomic_DNA"/>
</dbReference>
<dbReference type="NCBIfam" id="TIGR01509">
    <property type="entry name" value="HAD-SF-IA-v3"/>
    <property type="match status" value="1"/>
</dbReference>
<dbReference type="SFLD" id="SFLDG01129">
    <property type="entry name" value="C1.5:_HAD__Beta-PGM__Phosphata"/>
    <property type="match status" value="1"/>
</dbReference>
<dbReference type="InterPro" id="IPR036412">
    <property type="entry name" value="HAD-like_sf"/>
</dbReference>
<dbReference type="Pfam" id="PF00702">
    <property type="entry name" value="Hydrolase"/>
    <property type="match status" value="1"/>
</dbReference>
<dbReference type="NCBIfam" id="TIGR01549">
    <property type="entry name" value="HAD-SF-IA-v1"/>
    <property type="match status" value="1"/>
</dbReference>
<gene>
    <name evidence="1" type="ORF">EMPS_05513</name>
</gene>
<keyword evidence="2" id="KW-1185">Reference proteome</keyword>
<evidence type="ECO:0000313" key="1">
    <source>
        <dbReference type="EMBL" id="GJJ73155.1"/>
    </source>
</evidence>
<dbReference type="PANTHER" id="PTHR43611">
    <property type="entry name" value="ALPHA-D-GLUCOSE 1-PHOSPHATE PHOSPHATASE"/>
    <property type="match status" value="1"/>
</dbReference>
<dbReference type="SFLD" id="SFLDS00003">
    <property type="entry name" value="Haloacid_Dehalogenase"/>
    <property type="match status" value="1"/>
</dbReference>
<dbReference type="InterPro" id="IPR023214">
    <property type="entry name" value="HAD_sf"/>
</dbReference>
<dbReference type="Gene3D" id="1.10.150.240">
    <property type="entry name" value="Putative phosphatase, domain 2"/>
    <property type="match status" value="1"/>
</dbReference>
<organism evidence="1 2">
    <name type="scientific">Entomortierella parvispora</name>
    <dbReference type="NCBI Taxonomy" id="205924"/>
    <lineage>
        <taxon>Eukaryota</taxon>
        <taxon>Fungi</taxon>
        <taxon>Fungi incertae sedis</taxon>
        <taxon>Mucoromycota</taxon>
        <taxon>Mortierellomycotina</taxon>
        <taxon>Mortierellomycetes</taxon>
        <taxon>Mortierellales</taxon>
        <taxon>Mortierellaceae</taxon>
        <taxon>Entomortierella</taxon>
    </lineage>
</organism>
<dbReference type="GO" id="GO:0016791">
    <property type="term" value="F:phosphatase activity"/>
    <property type="evidence" value="ECO:0007669"/>
    <property type="project" value="UniProtKB-ARBA"/>
</dbReference>
<dbReference type="OrthoDB" id="2012566at2759"/>
<comment type="caution">
    <text evidence="1">The sequence shown here is derived from an EMBL/GenBank/DDBJ whole genome shotgun (WGS) entry which is preliminary data.</text>
</comment>
<protein>
    <submittedName>
        <fullName evidence="1">Glucose-1-phosphatase</fullName>
    </submittedName>
</protein>
<name>A0A9P3HAJ0_9FUNG</name>
<reference evidence="1" key="1">
    <citation type="submission" date="2021-11" db="EMBL/GenBank/DDBJ databases">
        <authorList>
            <person name="Herlambang A."/>
            <person name="Guo Y."/>
            <person name="Takashima Y."/>
            <person name="Nishizawa T."/>
        </authorList>
    </citation>
    <scope>NUCLEOTIDE SEQUENCE</scope>
    <source>
        <strain evidence="1">E1425</strain>
    </source>
</reference>
<reference evidence="1" key="2">
    <citation type="journal article" date="2022" name="Microbiol. Resour. Announc.">
        <title>Whole-Genome Sequence of Entomortierella parvispora E1425, a Mucoromycotan Fungus Associated with Burkholderiaceae-Related Endosymbiotic Bacteria.</title>
        <authorList>
            <person name="Herlambang A."/>
            <person name="Guo Y."/>
            <person name="Takashima Y."/>
            <person name="Narisawa K."/>
            <person name="Ohta H."/>
            <person name="Nishizawa T."/>
        </authorList>
    </citation>
    <scope>NUCLEOTIDE SEQUENCE</scope>
    <source>
        <strain evidence="1">E1425</strain>
    </source>
</reference>
<dbReference type="Proteomes" id="UP000827284">
    <property type="component" value="Unassembled WGS sequence"/>
</dbReference>
<dbReference type="PANTHER" id="PTHR43611:SF3">
    <property type="entry name" value="FLAVIN MONONUCLEOTIDE HYDROLASE 1, CHLOROPLATIC"/>
    <property type="match status" value="1"/>
</dbReference>
<proteinExistence type="predicted"/>
<evidence type="ECO:0000313" key="2">
    <source>
        <dbReference type="Proteomes" id="UP000827284"/>
    </source>
</evidence>